<accession>A0A397SEB7</accession>
<comment type="caution">
    <text evidence="1">The sequence shown here is derived from an EMBL/GenBank/DDBJ whole genome shotgun (WGS) entry which is preliminary data.</text>
</comment>
<dbReference type="EMBL" id="QKYT01000602">
    <property type="protein sequence ID" value="RIA83076.1"/>
    <property type="molecule type" value="Genomic_DNA"/>
</dbReference>
<keyword evidence="2" id="KW-1185">Reference proteome</keyword>
<evidence type="ECO:0000313" key="1">
    <source>
        <dbReference type="EMBL" id="RIA83076.1"/>
    </source>
</evidence>
<dbReference type="AlphaFoldDB" id="A0A397SEB7"/>
<evidence type="ECO:0000313" key="2">
    <source>
        <dbReference type="Proteomes" id="UP000265703"/>
    </source>
</evidence>
<evidence type="ECO:0008006" key="3">
    <source>
        <dbReference type="Google" id="ProtNLM"/>
    </source>
</evidence>
<protein>
    <recommendedName>
        <fullName evidence="3">HTH myb-type domain-containing protein</fullName>
    </recommendedName>
</protein>
<name>A0A397SEB7_9GLOM</name>
<organism evidence="1 2">
    <name type="scientific">Glomus cerebriforme</name>
    <dbReference type="NCBI Taxonomy" id="658196"/>
    <lineage>
        <taxon>Eukaryota</taxon>
        <taxon>Fungi</taxon>
        <taxon>Fungi incertae sedis</taxon>
        <taxon>Mucoromycota</taxon>
        <taxon>Glomeromycotina</taxon>
        <taxon>Glomeromycetes</taxon>
        <taxon>Glomerales</taxon>
        <taxon>Glomeraceae</taxon>
        <taxon>Glomus</taxon>
    </lineage>
</organism>
<gene>
    <name evidence="1" type="ORF">C1645_880723</name>
</gene>
<proteinExistence type="predicted"/>
<sequence length="96" mass="11788">MTDYGMMNYIEPLINHGPFTEEEKNYVYDWIMKNQNHNMIRWEHLQLEILKEYGKFRLRNDLKTIWNTKKRQRSRQSSVEFSLSPLNEVDESIYTL</sequence>
<dbReference type="Proteomes" id="UP000265703">
    <property type="component" value="Unassembled WGS sequence"/>
</dbReference>
<reference evidence="1 2" key="1">
    <citation type="submission" date="2018-06" db="EMBL/GenBank/DDBJ databases">
        <title>Comparative genomics reveals the genomic features of Rhizophagus irregularis, R. cerebriforme, R. diaphanum and Gigaspora rosea, and their symbiotic lifestyle signature.</title>
        <authorList>
            <person name="Morin E."/>
            <person name="San Clemente H."/>
            <person name="Chen E.C.H."/>
            <person name="De La Providencia I."/>
            <person name="Hainaut M."/>
            <person name="Kuo A."/>
            <person name="Kohler A."/>
            <person name="Murat C."/>
            <person name="Tang N."/>
            <person name="Roy S."/>
            <person name="Loubradou J."/>
            <person name="Henrissat B."/>
            <person name="Grigoriev I.V."/>
            <person name="Corradi N."/>
            <person name="Roux C."/>
            <person name="Martin F.M."/>
        </authorList>
    </citation>
    <scope>NUCLEOTIDE SEQUENCE [LARGE SCALE GENOMIC DNA]</scope>
    <source>
        <strain evidence="1 2">DAOM 227022</strain>
    </source>
</reference>
<dbReference type="OrthoDB" id="2364260at2759"/>